<feature type="region of interest" description="Disordered" evidence="1">
    <location>
        <begin position="251"/>
        <end position="270"/>
    </location>
</feature>
<gene>
    <name evidence="3" type="ORF">AJ78_06967</name>
</gene>
<feature type="compositionally biased region" description="Polar residues" evidence="1">
    <location>
        <begin position="226"/>
        <end position="241"/>
    </location>
</feature>
<name>A0A1J9Q950_9EURO</name>
<evidence type="ECO:0000256" key="1">
    <source>
        <dbReference type="SAM" id="MobiDB-lite"/>
    </source>
</evidence>
<feature type="transmembrane region" description="Helical" evidence="2">
    <location>
        <begin position="9"/>
        <end position="29"/>
    </location>
</feature>
<dbReference type="OrthoDB" id="71600at2759"/>
<dbReference type="AlphaFoldDB" id="A0A1J9Q950"/>
<feature type="region of interest" description="Disordered" evidence="1">
    <location>
        <begin position="224"/>
        <end position="243"/>
    </location>
</feature>
<dbReference type="VEuPathDB" id="FungiDB:AJ78_06967"/>
<dbReference type="EMBL" id="LGRN01000403">
    <property type="protein sequence ID" value="OJD12452.1"/>
    <property type="molecule type" value="Genomic_DNA"/>
</dbReference>
<comment type="caution">
    <text evidence="3">The sequence shown here is derived from an EMBL/GenBank/DDBJ whole genome shotgun (WGS) entry which is preliminary data.</text>
</comment>
<dbReference type="Proteomes" id="UP000182235">
    <property type="component" value="Unassembled WGS sequence"/>
</dbReference>
<reference evidence="3 4" key="1">
    <citation type="submission" date="2015-07" db="EMBL/GenBank/DDBJ databases">
        <title>Emmonsia species relationships and genome sequence.</title>
        <authorList>
            <consortium name="The Broad Institute Genomics Platform"/>
            <person name="Cuomo C.A."/>
            <person name="Munoz J.F."/>
            <person name="Imamovic A."/>
            <person name="Priest M.E."/>
            <person name="Young S."/>
            <person name="Clay O.K."/>
            <person name="McEwen J.G."/>
        </authorList>
    </citation>
    <scope>NUCLEOTIDE SEQUENCE [LARGE SCALE GENOMIC DNA]</scope>
    <source>
        <strain evidence="3 4">UAMH 9510</strain>
    </source>
</reference>
<feature type="transmembrane region" description="Helical" evidence="2">
    <location>
        <begin position="186"/>
        <end position="204"/>
    </location>
</feature>
<sequence>MGFPLSTSILIFGCLAGLVATILGAYSWIRTSKYFLPLPIPLSGITTFLPIITAILIPLPANLAARGGVRRLDTALLGLIDNGRLTAILQHLLTVIPTALATFTISYFMPGDLVGCRLENQLQSFYSHKNANASRAIQDRLQCCGLRSTRDRAWPFPGGSEQRDCTSTSGYTQCCLSGWQGAQREAASMIFAAAVLSLVMKFILASHQYGLSSRYSRLPYHEATEGSENASGTHGNSSQRRLITDVRYRDEPGAEEGRRPPSPAPAPSPALNAFAVANCHDDPNNNVGDGFQGGSSGALYISNLRL</sequence>
<keyword evidence="2" id="KW-0812">Transmembrane</keyword>
<keyword evidence="4" id="KW-1185">Reference proteome</keyword>
<evidence type="ECO:0000256" key="2">
    <source>
        <dbReference type="SAM" id="Phobius"/>
    </source>
</evidence>
<proteinExistence type="predicted"/>
<organism evidence="3 4">
    <name type="scientific">Emergomyces pasteurianus Ep9510</name>
    <dbReference type="NCBI Taxonomy" id="1447872"/>
    <lineage>
        <taxon>Eukaryota</taxon>
        <taxon>Fungi</taxon>
        <taxon>Dikarya</taxon>
        <taxon>Ascomycota</taxon>
        <taxon>Pezizomycotina</taxon>
        <taxon>Eurotiomycetes</taxon>
        <taxon>Eurotiomycetidae</taxon>
        <taxon>Onygenales</taxon>
        <taxon>Ajellomycetaceae</taxon>
        <taxon>Emergomyces</taxon>
    </lineage>
</organism>
<keyword evidence="2" id="KW-1133">Transmembrane helix</keyword>
<feature type="transmembrane region" description="Helical" evidence="2">
    <location>
        <begin position="41"/>
        <end position="64"/>
    </location>
</feature>
<accession>A0A1J9Q950</accession>
<keyword evidence="2" id="KW-0472">Membrane</keyword>
<evidence type="ECO:0008006" key="5">
    <source>
        <dbReference type="Google" id="ProtNLM"/>
    </source>
</evidence>
<dbReference type="STRING" id="1447872.A0A1J9Q950"/>
<evidence type="ECO:0000313" key="3">
    <source>
        <dbReference type="EMBL" id="OJD12452.1"/>
    </source>
</evidence>
<protein>
    <recommendedName>
        <fullName evidence="5">Tetraspanin Tsp3</fullName>
    </recommendedName>
</protein>
<evidence type="ECO:0000313" key="4">
    <source>
        <dbReference type="Proteomes" id="UP000182235"/>
    </source>
</evidence>
<feature type="transmembrane region" description="Helical" evidence="2">
    <location>
        <begin position="85"/>
        <end position="109"/>
    </location>
</feature>